<evidence type="ECO:0000313" key="1">
    <source>
        <dbReference type="EMBL" id="CAI6355852.1"/>
    </source>
</evidence>
<proteinExistence type="predicted"/>
<sequence>MDLVVYNATEVHVPQTSIGDMCASHVKLEDGNELMMIVVYISPNEKINDIISFSHERLFPYSHRGSIIFKTNKDKLPLILARDFNVNFAKDESTRLITFLQEEFQLQINNNPREPTTRYGTTIDAVFIRYLDNVMSNTYFSYHRPIVTVIPSSVATSNVTITEVTD</sequence>
<name>A0AAV0WJ68_9HEMI</name>
<dbReference type="SUPFAM" id="SSF56219">
    <property type="entry name" value="DNase I-like"/>
    <property type="match status" value="1"/>
</dbReference>
<evidence type="ECO:0000313" key="2">
    <source>
        <dbReference type="Proteomes" id="UP001160148"/>
    </source>
</evidence>
<comment type="caution">
    <text evidence="1">The sequence shown here is derived from an EMBL/GenBank/DDBJ whole genome shotgun (WGS) entry which is preliminary data.</text>
</comment>
<reference evidence="1 2" key="1">
    <citation type="submission" date="2023-01" db="EMBL/GenBank/DDBJ databases">
        <authorList>
            <person name="Whitehead M."/>
        </authorList>
    </citation>
    <scope>NUCLEOTIDE SEQUENCE [LARGE SCALE GENOMIC DNA]</scope>
</reference>
<accession>A0AAV0WJ68</accession>
<dbReference type="Gene3D" id="3.60.10.10">
    <property type="entry name" value="Endonuclease/exonuclease/phosphatase"/>
    <property type="match status" value="1"/>
</dbReference>
<gene>
    <name evidence="1" type="ORF">MEUPH1_LOCUS11661</name>
</gene>
<protein>
    <submittedName>
        <fullName evidence="1">Uncharacterized protein</fullName>
    </submittedName>
</protein>
<dbReference type="Proteomes" id="UP001160148">
    <property type="component" value="Unassembled WGS sequence"/>
</dbReference>
<dbReference type="InterPro" id="IPR036691">
    <property type="entry name" value="Endo/exonu/phosph_ase_sf"/>
</dbReference>
<dbReference type="AlphaFoldDB" id="A0AAV0WJ68"/>
<dbReference type="EMBL" id="CARXXK010000002">
    <property type="protein sequence ID" value="CAI6355852.1"/>
    <property type="molecule type" value="Genomic_DNA"/>
</dbReference>
<keyword evidence="2" id="KW-1185">Reference proteome</keyword>
<organism evidence="1 2">
    <name type="scientific">Macrosiphum euphorbiae</name>
    <name type="common">potato aphid</name>
    <dbReference type="NCBI Taxonomy" id="13131"/>
    <lineage>
        <taxon>Eukaryota</taxon>
        <taxon>Metazoa</taxon>
        <taxon>Ecdysozoa</taxon>
        <taxon>Arthropoda</taxon>
        <taxon>Hexapoda</taxon>
        <taxon>Insecta</taxon>
        <taxon>Pterygota</taxon>
        <taxon>Neoptera</taxon>
        <taxon>Paraneoptera</taxon>
        <taxon>Hemiptera</taxon>
        <taxon>Sternorrhyncha</taxon>
        <taxon>Aphidomorpha</taxon>
        <taxon>Aphidoidea</taxon>
        <taxon>Aphididae</taxon>
        <taxon>Macrosiphini</taxon>
        <taxon>Macrosiphum</taxon>
    </lineage>
</organism>